<dbReference type="InterPro" id="IPR035965">
    <property type="entry name" value="PAS-like_dom_sf"/>
</dbReference>
<keyword evidence="5" id="KW-1185">Reference proteome</keyword>
<comment type="caution">
    <text evidence="4">The sequence shown here is derived from an EMBL/GenBank/DDBJ whole genome shotgun (WGS) entry which is preliminary data.</text>
</comment>
<evidence type="ECO:0000259" key="3">
    <source>
        <dbReference type="SMART" id="SM00091"/>
    </source>
</evidence>
<evidence type="ECO:0000256" key="2">
    <source>
        <dbReference type="SAM" id="Phobius"/>
    </source>
</evidence>
<proteinExistence type="predicted"/>
<keyword evidence="2" id="KW-1133">Transmembrane helix</keyword>
<keyword evidence="2" id="KW-0812">Transmembrane</keyword>
<dbReference type="EMBL" id="MSCW01000012">
    <property type="protein sequence ID" value="ONF42231.1"/>
    <property type="molecule type" value="Genomic_DNA"/>
</dbReference>
<organism evidence="4 5">
    <name type="scientific">Marinobacter lutaoensis</name>
    <dbReference type="NCBI Taxonomy" id="135739"/>
    <lineage>
        <taxon>Bacteria</taxon>
        <taxon>Pseudomonadati</taxon>
        <taxon>Pseudomonadota</taxon>
        <taxon>Gammaproteobacteria</taxon>
        <taxon>Pseudomonadales</taxon>
        <taxon>Marinobacteraceae</taxon>
        <taxon>Marinobacter</taxon>
    </lineage>
</organism>
<dbReference type="InterPro" id="IPR000014">
    <property type="entry name" value="PAS"/>
</dbReference>
<dbReference type="GO" id="GO:0016301">
    <property type="term" value="F:kinase activity"/>
    <property type="evidence" value="ECO:0007669"/>
    <property type="project" value="UniProtKB-KW"/>
</dbReference>
<feature type="domain" description="PAS" evidence="3">
    <location>
        <begin position="214"/>
        <end position="280"/>
    </location>
</feature>
<evidence type="ECO:0000313" key="5">
    <source>
        <dbReference type="Proteomes" id="UP000189339"/>
    </source>
</evidence>
<dbReference type="Pfam" id="PF08448">
    <property type="entry name" value="PAS_4"/>
    <property type="match status" value="1"/>
</dbReference>
<protein>
    <recommendedName>
        <fullName evidence="3">PAS domain-containing protein</fullName>
    </recommendedName>
</protein>
<feature type="transmembrane region" description="Helical" evidence="2">
    <location>
        <begin position="152"/>
        <end position="171"/>
    </location>
</feature>
<sequence length="330" mass="36050">MPRQTPCRARLWPSLWVPLALLLTGLATTAAVARLESAQARALAEARYQAQHLALVNRLLTLAPEHVGDDSPPSSWLPILFGDALPDDLGLRIDTLQRHTKTPLLELQTRHLDDPTRALRTEVQPGPYHWMLTTVPTEALLEGASRRVGARVWLAGLTLSLLASGLALLLCRRLARQAARIQALIASETRASRGISNLETEQSILRQALDDSETRSRDLVQLSGGLTSELDERGRIDFMSEQCADWLGRAPSDLAGTPFEALVSAVDRDNFRRTLSEAAATTRPQRLDLRLRAALAGDLAATVRVKAIKDPVHGLTGFRVTATPVGSRDT</sequence>
<dbReference type="RefSeq" id="WP_076725824.1">
    <property type="nucleotide sequence ID" value="NZ_MSCW01000012.1"/>
</dbReference>
<reference evidence="4 5" key="1">
    <citation type="submission" date="2016-12" db="EMBL/GenBank/DDBJ databases">
        <title>Marinobacter lutaoensis whole genome sequencing.</title>
        <authorList>
            <person name="Verma A."/>
            <person name="Krishnamurthi S."/>
        </authorList>
    </citation>
    <scope>NUCLEOTIDE SEQUENCE [LARGE SCALE GENOMIC DNA]</scope>
    <source>
        <strain evidence="4 5">T5054</strain>
    </source>
</reference>
<dbReference type="STRING" id="135739.BTO32_16830"/>
<dbReference type="Gene3D" id="3.30.450.20">
    <property type="entry name" value="PAS domain"/>
    <property type="match status" value="1"/>
</dbReference>
<dbReference type="SUPFAM" id="SSF55785">
    <property type="entry name" value="PYP-like sensor domain (PAS domain)"/>
    <property type="match status" value="1"/>
</dbReference>
<dbReference type="AlphaFoldDB" id="A0A1V2DP86"/>
<dbReference type="Proteomes" id="UP000189339">
    <property type="component" value="Unassembled WGS sequence"/>
</dbReference>
<evidence type="ECO:0000256" key="1">
    <source>
        <dbReference type="ARBA" id="ARBA00022777"/>
    </source>
</evidence>
<name>A0A1V2DP86_9GAMM</name>
<dbReference type="OrthoDB" id="6347338at2"/>
<dbReference type="CDD" id="cd00130">
    <property type="entry name" value="PAS"/>
    <property type="match status" value="1"/>
</dbReference>
<gene>
    <name evidence="4" type="ORF">BTO32_16830</name>
</gene>
<accession>A0A1V2DP86</accession>
<dbReference type="SMART" id="SM00091">
    <property type="entry name" value="PAS"/>
    <property type="match status" value="1"/>
</dbReference>
<keyword evidence="1" id="KW-0808">Transferase</keyword>
<keyword evidence="2" id="KW-0472">Membrane</keyword>
<keyword evidence="1" id="KW-0418">Kinase</keyword>
<evidence type="ECO:0000313" key="4">
    <source>
        <dbReference type="EMBL" id="ONF42231.1"/>
    </source>
</evidence>
<dbReference type="InterPro" id="IPR013656">
    <property type="entry name" value="PAS_4"/>
</dbReference>